<organism evidence="3 4">
    <name type="scientific">Streptomyces afghaniensis 772</name>
    <dbReference type="NCBI Taxonomy" id="1283301"/>
    <lineage>
        <taxon>Bacteria</taxon>
        <taxon>Bacillati</taxon>
        <taxon>Actinomycetota</taxon>
        <taxon>Actinomycetes</taxon>
        <taxon>Kitasatosporales</taxon>
        <taxon>Streptomycetaceae</taxon>
        <taxon>Streptomyces</taxon>
    </lineage>
</organism>
<evidence type="ECO:0000256" key="1">
    <source>
        <dbReference type="SAM" id="MobiDB-lite"/>
    </source>
</evidence>
<dbReference type="Proteomes" id="UP000015001">
    <property type="component" value="Unassembled WGS sequence"/>
</dbReference>
<proteinExistence type="predicted"/>
<keyword evidence="2" id="KW-0812">Transmembrane</keyword>
<evidence type="ECO:0000256" key="2">
    <source>
        <dbReference type="SAM" id="Phobius"/>
    </source>
</evidence>
<evidence type="ECO:0000313" key="4">
    <source>
        <dbReference type="Proteomes" id="UP000015001"/>
    </source>
</evidence>
<dbReference type="AlphaFoldDB" id="S4MKA9"/>
<feature type="region of interest" description="Disordered" evidence="1">
    <location>
        <begin position="32"/>
        <end position="98"/>
    </location>
</feature>
<gene>
    <name evidence="3" type="ORF">STAFG_6891</name>
</gene>
<accession>S4MKA9</accession>
<keyword evidence="2" id="KW-0472">Membrane</keyword>
<dbReference type="EMBL" id="AOPY01001586">
    <property type="protein sequence ID" value="EPJ36030.1"/>
    <property type="molecule type" value="Genomic_DNA"/>
</dbReference>
<dbReference type="HOGENOM" id="CLU_2332298_0_0_11"/>
<keyword evidence="2" id="KW-1133">Transmembrane helix</keyword>
<sequence>MVGDLSTADRLASVVGAVAGVVALTVSVYTMSRQPAPDSGPVRARDGSNAAAGSMRNVSARDTTSAPATPDSGGGVSASGGSNAAGGDIDGSTAYKGS</sequence>
<feature type="transmembrane region" description="Helical" evidence="2">
    <location>
        <begin position="12"/>
        <end position="31"/>
    </location>
</feature>
<comment type="caution">
    <text evidence="3">The sequence shown here is derived from an EMBL/GenBank/DDBJ whole genome shotgun (WGS) entry which is preliminary data.</text>
</comment>
<name>S4MKA9_9ACTN</name>
<keyword evidence="4" id="KW-1185">Reference proteome</keyword>
<reference evidence="3 4" key="1">
    <citation type="submission" date="2013-02" db="EMBL/GenBank/DDBJ databases">
        <title>Draft Genome Sequence of Streptomyces afghaniensis, Which Produces Compounds of the Julimycin B-Complex.</title>
        <authorList>
            <person name="Gruening B.A."/>
            <person name="Praeg A."/>
            <person name="Erxleben A."/>
            <person name="Guenther S."/>
            <person name="Fiedler H.-P."/>
            <person name="Goodfellow M."/>
            <person name="Mueller M."/>
        </authorList>
    </citation>
    <scope>NUCLEOTIDE SEQUENCE [LARGE SCALE GENOMIC DNA]</scope>
    <source>
        <strain evidence="3 4">772</strain>
    </source>
</reference>
<evidence type="ECO:0000313" key="3">
    <source>
        <dbReference type="EMBL" id="EPJ36030.1"/>
    </source>
</evidence>
<feature type="compositionally biased region" description="Low complexity" evidence="1">
    <location>
        <begin position="79"/>
        <end position="92"/>
    </location>
</feature>
<feature type="compositionally biased region" description="Polar residues" evidence="1">
    <location>
        <begin position="56"/>
        <end position="67"/>
    </location>
</feature>
<protein>
    <submittedName>
        <fullName evidence="3">Uncharacterized protein</fullName>
    </submittedName>
</protein>